<sequence>MPSPPSPCFFKGCGEPVCPGSIKCLRHKKKGICRYSGCCNQVNKRGVCVSHGARDVCIIPGCNSLGRSSGLCSRHAKKDLKSTGVTGDYELRRRAQFRDYQVIDALYRVPEEEDVVTPDLAWPQNAEDMDVMMGELVMCAAESVVMTDILPDEDWPLLCQLLAPKDENSNSIEAPSCHFQGGGGAVPREGLQASNNTTRSAKVIFSDVCIQPYCAAFDHRNMVDLTDATHKDAKEVVHCEPTPCTSSSWLTWCQSNPSMLLLKDIMTFIGVDGDGPHHDGAIEGLVPLDPSCEFHFVPV</sequence>
<dbReference type="EMBL" id="QUTI01023146">
    <property type="protein sequence ID" value="RLO07613.1"/>
    <property type="molecule type" value="Genomic_DNA"/>
</dbReference>
<evidence type="ECO:0000313" key="1">
    <source>
        <dbReference type="EMBL" id="RLO07613.1"/>
    </source>
</evidence>
<accession>A0A9X8HBD6</accession>
<proteinExistence type="predicted"/>
<dbReference type="Proteomes" id="UP000275652">
    <property type="component" value="Unassembled WGS sequence"/>
</dbReference>
<gene>
    <name evidence="1" type="ORF">DYB28_001897</name>
</gene>
<evidence type="ECO:0000313" key="2">
    <source>
        <dbReference type="Proteomes" id="UP000275652"/>
    </source>
</evidence>
<protein>
    <submittedName>
        <fullName evidence="1">Uncharacterized protein</fullName>
    </submittedName>
</protein>
<comment type="caution">
    <text evidence="1">The sequence shown here is derived from an EMBL/GenBank/DDBJ whole genome shotgun (WGS) entry which is preliminary data.</text>
</comment>
<dbReference type="AlphaFoldDB" id="A0A9X8HBD6"/>
<reference evidence="1 2" key="1">
    <citation type="journal article" date="2018" name="J. Invertebr. Pathol.">
        <title>New genotyping method for the causative agent of crayfish plague (Aphanomyces astaci) based on whole genome data.</title>
        <authorList>
            <person name="Minardi D."/>
            <person name="Studholme D.J."/>
            <person name="van der Giezen M."/>
            <person name="Pretto T."/>
            <person name="Oidtmann B."/>
        </authorList>
    </citation>
    <scope>NUCLEOTIDE SEQUENCE [LARGE SCALE GENOMIC DNA]</scope>
    <source>
        <strain evidence="1 2">KB13</strain>
    </source>
</reference>
<organism evidence="1 2">
    <name type="scientific">Aphanomyces astaci</name>
    <name type="common">Crayfish plague agent</name>
    <dbReference type="NCBI Taxonomy" id="112090"/>
    <lineage>
        <taxon>Eukaryota</taxon>
        <taxon>Sar</taxon>
        <taxon>Stramenopiles</taxon>
        <taxon>Oomycota</taxon>
        <taxon>Saprolegniomycetes</taxon>
        <taxon>Saprolegniales</taxon>
        <taxon>Verrucalvaceae</taxon>
        <taxon>Aphanomyces</taxon>
    </lineage>
</organism>
<name>A0A9X8HBD6_APHAT</name>